<protein>
    <submittedName>
        <fullName evidence="1">Uncharacterized protein</fullName>
    </submittedName>
</protein>
<proteinExistence type="predicted"/>
<evidence type="ECO:0000313" key="1">
    <source>
        <dbReference type="EMBL" id="EJB02864.1"/>
    </source>
</evidence>
<sequence length="88" mass="9927">MRWRFPAVNDMTPQLDRCSRGHRPQALYGAISIISCPTCGEKITVETSPLFSDNARQREHEAWRAVLAWNERRSHLSAGGLRLKPAGP</sequence>
<dbReference type="Proteomes" id="UP000005092">
    <property type="component" value="Unassembled WGS sequence"/>
</dbReference>
<accession>I9N4Q6</accession>
<name>I9N4Q6_RHILT</name>
<evidence type="ECO:0000313" key="2">
    <source>
        <dbReference type="Proteomes" id="UP000005092"/>
    </source>
</evidence>
<dbReference type="AlphaFoldDB" id="I9N4Q6"/>
<reference evidence="1 2" key="1">
    <citation type="submission" date="2012-02" db="EMBL/GenBank/DDBJ databases">
        <title>Improved High-Quality Draft Sequence of Rhizobium leguminosarum bv. trifolii WSM597.</title>
        <authorList>
            <consortium name="US DOE Joint Genome Institute"/>
            <person name="Lucas S."/>
            <person name="Han J."/>
            <person name="Lapidus A."/>
            <person name="Cheng J.-F."/>
            <person name="Goodwin L."/>
            <person name="Pitluck S."/>
            <person name="Peters L."/>
            <person name="Ovchinnikova G."/>
            <person name="Held B."/>
            <person name="Detter J.C."/>
            <person name="Han C."/>
            <person name="Tapia R."/>
            <person name="Land M."/>
            <person name="Hauser L."/>
            <person name="Kyrpides N."/>
            <person name="Ivanova N."/>
            <person name="Pagani I."/>
            <person name="Brau L."/>
            <person name="Yates R."/>
            <person name="O'Hara G."/>
            <person name="Rui T."/>
            <person name="Howieson J."/>
            <person name="Reeve W."/>
            <person name="Woyke T."/>
        </authorList>
    </citation>
    <scope>NUCLEOTIDE SEQUENCE [LARGE SCALE GENOMIC DNA]</scope>
    <source>
        <strain evidence="1 2">WSM597</strain>
    </source>
</reference>
<dbReference type="HOGENOM" id="CLU_2466847_0_0_5"/>
<dbReference type="EMBL" id="JH719381">
    <property type="protein sequence ID" value="EJB02864.1"/>
    <property type="molecule type" value="Genomic_DNA"/>
</dbReference>
<gene>
    <name evidence="1" type="ORF">Rleg9DRAFT_1678</name>
</gene>
<organism evidence="1 2">
    <name type="scientific">Rhizobium leguminosarum bv. trifolii WSM597</name>
    <dbReference type="NCBI Taxonomy" id="754764"/>
    <lineage>
        <taxon>Bacteria</taxon>
        <taxon>Pseudomonadati</taxon>
        <taxon>Pseudomonadota</taxon>
        <taxon>Alphaproteobacteria</taxon>
        <taxon>Hyphomicrobiales</taxon>
        <taxon>Rhizobiaceae</taxon>
        <taxon>Rhizobium/Agrobacterium group</taxon>
        <taxon>Rhizobium</taxon>
    </lineage>
</organism>